<accession>A0A0W7TN54</accession>
<evidence type="ECO:0000313" key="1">
    <source>
        <dbReference type="EMBL" id="KUE75260.1"/>
    </source>
</evidence>
<sequence>MKQKIQAAVFDVDGTLYDYKTHSIPQSTAEAIESLRAQGVRIVIASGRSSALLGKQVIQTVRPDYYVLANGHEMLDKNGAPLRLVRFTAEQTERIAGIARALGIHMMLKFHRINYIYSGWEEMLAVFGEIGLAPSAFRYCPEGDYHRREQPLGVTLKGTDDLREQLAGLGDDLCVEYFHDPSECDVFHKGINKLTGLQEVLRYEGIPVKTCIAFGDGGNDRELLRTVGCGVAMGNACKAAKDAAKYVCASSWEDGIAEFLHRMALI</sequence>
<reference evidence="1 2" key="1">
    <citation type="submission" date="2015-10" db="EMBL/GenBank/DDBJ databases">
        <title>A novel member of the family Ruminococcaceae isolated from human faeces.</title>
        <authorList>
            <person name="Shkoporov A.N."/>
            <person name="Chaplin A.V."/>
            <person name="Motuzova O.V."/>
            <person name="Kafarskaia L.I."/>
            <person name="Efimov B.A."/>
        </authorList>
    </citation>
    <scope>NUCLEOTIDE SEQUENCE [LARGE SCALE GENOMIC DNA]</scope>
    <source>
        <strain evidence="1 2">668</strain>
    </source>
</reference>
<dbReference type="Pfam" id="PF08282">
    <property type="entry name" value="Hydrolase_3"/>
    <property type="match status" value="1"/>
</dbReference>
<dbReference type="SFLD" id="SFLDG01140">
    <property type="entry name" value="C2.B:_Phosphomannomutase_and_P"/>
    <property type="match status" value="1"/>
</dbReference>
<protein>
    <recommendedName>
        <fullName evidence="3">Cof-type HAD-IIB family hydrolase</fullName>
    </recommendedName>
</protein>
<evidence type="ECO:0000313" key="2">
    <source>
        <dbReference type="Proteomes" id="UP000053433"/>
    </source>
</evidence>
<proteinExistence type="predicted"/>
<dbReference type="GO" id="GO:0000287">
    <property type="term" value="F:magnesium ion binding"/>
    <property type="evidence" value="ECO:0007669"/>
    <property type="project" value="TreeGrafter"/>
</dbReference>
<gene>
    <name evidence="1" type="ORF">ASJ35_14730</name>
</gene>
<dbReference type="EMBL" id="LMUA01000025">
    <property type="protein sequence ID" value="KUE75260.1"/>
    <property type="molecule type" value="Genomic_DNA"/>
</dbReference>
<dbReference type="Gene3D" id="3.30.1240.10">
    <property type="match status" value="1"/>
</dbReference>
<comment type="caution">
    <text evidence="1">The sequence shown here is derived from an EMBL/GenBank/DDBJ whole genome shotgun (WGS) entry which is preliminary data.</text>
</comment>
<dbReference type="Proteomes" id="UP000053433">
    <property type="component" value="Unassembled WGS sequence"/>
</dbReference>
<dbReference type="PANTHER" id="PTHR10000:SF25">
    <property type="entry name" value="PHOSPHATASE YKRA-RELATED"/>
    <property type="match status" value="1"/>
</dbReference>
<dbReference type="PANTHER" id="PTHR10000">
    <property type="entry name" value="PHOSPHOSERINE PHOSPHATASE"/>
    <property type="match status" value="1"/>
</dbReference>
<dbReference type="GO" id="GO:0005829">
    <property type="term" value="C:cytosol"/>
    <property type="evidence" value="ECO:0007669"/>
    <property type="project" value="TreeGrafter"/>
</dbReference>
<evidence type="ECO:0008006" key="3">
    <source>
        <dbReference type="Google" id="ProtNLM"/>
    </source>
</evidence>
<dbReference type="GO" id="GO:0016791">
    <property type="term" value="F:phosphatase activity"/>
    <property type="evidence" value="ECO:0007669"/>
    <property type="project" value="TreeGrafter"/>
</dbReference>
<dbReference type="PROSITE" id="PS01229">
    <property type="entry name" value="COF_2"/>
    <property type="match status" value="1"/>
</dbReference>
<dbReference type="InterPro" id="IPR023214">
    <property type="entry name" value="HAD_sf"/>
</dbReference>
<organism evidence="1 2">
    <name type="scientific">Ruthenibacterium lactatiformans</name>
    <dbReference type="NCBI Taxonomy" id="1550024"/>
    <lineage>
        <taxon>Bacteria</taxon>
        <taxon>Bacillati</taxon>
        <taxon>Bacillota</taxon>
        <taxon>Clostridia</taxon>
        <taxon>Eubacteriales</taxon>
        <taxon>Oscillospiraceae</taxon>
        <taxon>Ruthenibacterium</taxon>
    </lineage>
</organism>
<name>A0A0W7TN54_9FIRM</name>
<dbReference type="RefSeq" id="WP_058723649.1">
    <property type="nucleotide sequence ID" value="NZ_CAQJQL010000117.1"/>
</dbReference>
<dbReference type="SUPFAM" id="SSF56784">
    <property type="entry name" value="HAD-like"/>
    <property type="match status" value="1"/>
</dbReference>
<dbReference type="InterPro" id="IPR036412">
    <property type="entry name" value="HAD-like_sf"/>
</dbReference>
<dbReference type="Gene3D" id="3.40.50.1000">
    <property type="entry name" value="HAD superfamily/HAD-like"/>
    <property type="match status" value="1"/>
</dbReference>
<dbReference type="SFLD" id="SFLDS00003">
    <property type="entry name" value="Haloacid_Dehalogenase"/>
    <property type="match status" value="1"/>
</dbReference>
<dbReference type="AlphaFoldDB" id="A0A0W7TN54"/>